<dbReference type="EMBL" id="GBRH01208026">
    <property type="protein sequence ID" value="JAD89869.1"/>
    <property type="molecule type" value="Transcribed_RNA"/>
</dbReference>
<accession>A0A0A9NNG7</accession>
<reference evidence="1" key="2">
    <citation type="journal article" date="2015" name="Data Brief">
        <title>Shoot transcriptome of the giant reed, Arundo donax.</title>
        <authorList>
            <person name="Barrero R.A."/>
            <person name="Guerrero F.D."/>
            <person name="Moolhuijzen P."/>
            <person name="Goolsby J.A."/>
            <person name="Tidwell J."/>
            <person name="Bellgard S.E."/>
            <person name="Bellgard M.I."/>
        </authorList>
    </citation>
    <scope>NUCLEOTIDE SEQUENCE</scope>
    <source>
        <tissue evidence="1">Shoot tissue taken approximately 20 cm above the soil surface</tissue>
    </source>
</reference>
<evidence type="ECO:0000313" key="1">
    <source>
        <dbReference type="EMBL" id="JAD89869.1"/>
    </source>
</evidence>
<proteinExistence type="predicted"/>
<name>A0A0A9NNG7_ARUDO</name>
<organism evidence="1">
    <name type="scientific">Arundo donax</name>
    <name type="common">Giant reed</name>
    <name type="synonym">Donax arundinaceus</name>
    <dbReference type="NCBI Taxonomy" id="35708"/>
    <lineage>
        <taxon>Eukaryota</taxon>
        <taxon>Viridiplantae</taxon>
        <taxon>Streptophyta</taxon>
        <taxon>Embryophyta</taxon>
        <taxon>Tracheophyta</taxon>
        <taxon>Spermatophyta</taxon>
        <taxon>Magnoliopsida</taxon>
        <taxon>Liliopsida</taxon>
        <taxon>Poales</taxon>
        <taxon>Poaceae</taxon>
        <taxon>PACMAD clade</taxon>
        <taxon>Arundinoideae</taxon>
        <taxon>Arundineae</taxon>
        <taxon>Arundo</taxon>
    </lineage>
</organism>
<protein>
    <submittedName>
        <fullName evidence="1">Uncharacterized protein</fullName>
    </submittedName>
</protein>
<sequence>MGLGGECCQVRWLGLFCHHRHRLCVERSVAARSSDERISSATGSPQISSSCPRALCRQWFWCHTPPLLDGSREVASATTPLVNWRPPTPPYARWPLSPPPGCHHPVPPKRRLPACRGAASRGPRQDPRLPLCGIAIASHRCLPACGSAGAAHRGSGHHHHSSVVALHGPAISVRHRPPRVGEIGGTTLLLPTGIGAEQP</sequence>
<reference evidence="1" key="1">
    <citation type="submission" date="2014-09" db="EMBL/GenBank/DDBJ databases">
        <authorList>
            <person name="Magalhaes I.L.F."/>
            <person name="Oliveira U."/>
            <person name="Santos F.R."/>
            <person name="Vidigal T.H.D.A."/>
            <person name="Brescovit A.D."/>
            <person name="Santos A.J."/>
        </authorList>
    </citation>
    <scope>NUCLEOTIDE SEQUENCE</scope>
    <source>
        <tissue evidence="1">Shoot tissue taken approximately 20 cm above the soil surface</tissue>
    </source>
</reference>
<dbReference type="AlphaFoldDB" id="A0A0A9NNG7"/>